<gene>
    <name evidence="1" type="ORF">LCGC14_2658580</name>
</gene>
<evidence type="ECO:0000313" key="1">
    <source>
        <dbReference type="EMBL" id="KKK96858.1"/>
    </source>
</evidence>
<dbReference type="AlphaFoldDB" id="A0A0F8ZSR6"/>
<accession>A0A0F8ZSR6</accession>
<name>A0A0F8ZSR6_9ZZZZ</name>
<organism evidence="1">
    <name type="scientific">marine sediment metagenome</name>
    <dbReference type="NCBI Taxonomy" id="412755"/>
    <lineage>
        <taxon>unclassified sequences</taxon>
        <taxon>metagenomes</taxon>
        <taxon>ecological metagenomes</taxon>
    </lineage>
</organism>
<reference evidence="1" key="1">
    <citation type="journal article" date="2015" name="Nature">
        <title>Complex archaea that bridge the gap between prokaryotes and eukaryotes.</title>
        <authorList>
            <person name="Spang A."/>
            <person name="Saw J.H."/>
            <person name="Jorgensen S.L."/>
            <person name="Zaremba-Niedzwiedzka K."/>
            <person name="Martijn J."/>
            <person name="Lind A.E."/>
            <person name="van Eijk R."/>
            <person name="Schleper C."/>
            <person name="Guy L."/>
            <person name="Ettema T.J."/>
        </authorList>
    </citation>
    <scope>NUCLEOTIDE SEQUENCE</scope>
</reference>
<dbReference type="EMBL" id="LAZR01046300">
    <property type="protein sequence ID" value="KKK96858.1"/>
    <property type="molecule type" value="Genomic_DNA"/>
</dbReference>
<feature type="non-terminal residue" evidence="1">
    <location>
        <position position="65"/>
    </location>
</feature>
<comment type="caution">
    <text evidence="1">The sequence shown here is derived from an EMBL/GenBank/DDBJ whole genome shotgun (WGS) entry which is preliminary data.</text>
</comment>
<proteinExistence type="predicted"/>
<protein>
    <submittedName>
        <fullName evidence="1">Uncharacterized protein</fullName>
    </submittedName>
</protein>
<sequence length="65" mass="7147">MDVREPSNRAEAGWFCLFYGLTDSGKTHLLGTANDSEITGPTLFVDIEEGDLTLSDQDIDVVTIR</sequence>